<comment type="caution">
    <text evidence="2">The sequence shown here is derived from an EMBL/GenBank/DDBJ whole genome shotgun (WGS) entry which is preliminary data.</text>
</comment>
<dbReference type="Proteomes" id="UP001501011">
    <property type="component" value="Unassembled WGS sequence"/>
</dbReference>
<dbReference type="InterPro" id="IPR054545">
    <property type="entry name" value="ApeI-like"/>
</dbReference>
<dbReference type="Gene3D" id="3.10.129.10">
    <property type="entry name" value="Hotdog Thioesterase"/>
    <property type="match status" value="1"/>
</dbReference>
<evidence type="ECO:0000313" key="2">
    <source>
        <dbReference type="EMBL" id="GAA4360635.1"/>
    </source>
</evidence>
<protein>
    <recommendedName>
        <fullName evidence="1">ApeI dehydratase-like domain-containing protein</fullName>
    </recommendedName>
</protein>
<feature type="domain" description="ApeI dehydratase-like" evidence="1">
    <location>
        <begin position="11"/>
        <end position="114"/>
    </location>
</feature>
<dbReference type="SUPFAM" id="SSF54637">
    <property type="entry name" value="Thioesterase/thiol ester dehydrase-isomerase"/>
    <property type="match status" value="1"/>
</dbReference>
<accession>A0ABP8IJQ3</accession>
<dbReference type="RefSeq" id="WP_345292394.1">
    <property type="nucleotide sequence ID" value="NZ_BAABFV010000001.1"/>
</dbReference>
<reference evidence="3" key="1">
    <citation type="journal article" date="2019" name="Int. J. Syst. Evol. Microbiol.">
        <title>The Global Catalogue of Microorganisms (GCM) 10K type strain sequencing project: providing services to taxonomists for standard genome sequencing and annotation.</title>
        <authorList>
            <consortium name="The Broad Institute Genomics Platform"/>
            <consortium name="The Broad Institute Genome Sequencing Center for Infectious Disease"/>
            <person name="Wu L."/>
            <person name="Ma J."/>
        </authorList>
    </citation>
    <scope>NUCLEOTIDE SEQUENCE [LARGE SCALE GENOMIC DNA]</scope>
    <source>
        <strain evidence="3">JCM 17728</strain>
    </source>
</reference>
<dbReference type="InterPro" id="IPR016962">
    <property type="entry name" value="Dehydrase_ECs4332_prd"/>
</dbReference>
<organism evidence="2 3">
    <name type="scientific">Kangiella marina</name>
    <dbReference type="NCBI Taxonomy" id="1079178"/>
    <lineage>
        <taxon>Bacteria</taxon>
        <taxon>Pseudomonadati</taxon>
        <taxon>Pseudomonadota</taxon>
        <taxon>Gammaproteobacteria</taxon>
        <taxon>Kangiellales</taxon>
        <taxon>Kangiellaceae</taxon>
        <taxon>Kangiella</taxon>
    </lineage>
</organism>
<evidence type="ECO:0000313" key="3">
    <source>
        <dbReference type="Proteomes" id="UP001501011"/>
    </source>
</evidence>
<evidence type="ECO:0000259" key="1">
    <source>
        <dbReference type="Pfam" id="PF22818"/>
    </source>
</evidence>
<dbReference type="Pfam" id="PF22818">
    <property type="entry name" value="ApeI-like"/>
    <property type="match status" value="1"/>
</dbReference>
<keyword evidence="3" id="KW-1185">Reference proteome</keyword>
<proteinExistence type="predicted"/>
<gene>
    <name evidence="2" type="ORF">GCM10023151_12980</name>
</gene>
<sequence length="122" mass="13922">MKYPQILNSQVSPYEATLKLQISAQLDAFAGHFDQFPIVPGVVQTQWALDYFKQLIAPELNTQPTWSVDKVSALKFQHVITPETDVNLNLSYDPAKHCLTFKFDNAEHNFSSGKLFFRDDKS</sequence>
<name>A0ABP8IJQ3_9GAMM</name>
<dbReference type="EMBL" id="BAABFV010000001">
    <property type="protein sequence ID" value="GAA4360635.1"/>
    <property type="molecule type" value="Genomic_DNA"/>
</dbReference>
<dbReference type="PIRSF" id="PIRSF030962">
    <property type="entry name" value="Dehydrase_ECs4332_prd"/>
    <property type="match status" value="1"/>
</dbReference>
<dbReference type="InterPro" id="IPR029069">
    <property type="entry name" value="HotDog_dom_sf"/>
</dbReference>